<sequence length="67" mass="7827">MTVIQLSTAFVMRFWWHTKAYGTVLIIALLASISVIFLQIYWSCRSLLQLVAHQEIGDNEWKTVTRK</sequence>
<evidence type="ECO:0000313" key="2">
    <source>
        <dbReference type="EMBL" id="KYC35684.1"/>
    </source>
</evidence>
<accession>A0A139WTA8</accession>
<keyword evidence="1" id="KW-0812">Transmembrane</keyword>
<keyword evidence="1" id="KW-0472">Membrane</keyword>
<comment type="caution">
    <text evidence="2">The sequence shown here is derived from an EMBL/GenBank/DDBJ whole genome shotgun (WGS) entry which is preliminary data.</text>
</comment>
<dbReference type="Proteomes" id="UP000076925">
    <property type="component" value="Unassembled WGS sequence"/>
</dbReference>
<evidence type="ECO:0000256" key="1">
    <source>
        <dbReference type="SAM" id="Phobius"/>
    </source>
</evidence>
<organism evidence="2 3">
    <name type="scientific">Scytonema hofmannii PCC 7110</name>
    <dbReference type="NCBI Taxonomy" id="128403"/>
    <lineage>
        <taxon>Bacteria</taxon>
        <taxon>Bacillati</taxon>
        <taxon>Cyanobacteriota</taxon>
        <taxon>Cyanophyceae</taxon>
        <taxon>Nostocales</taxon>
        <taxon>Scytonemataceae</taxon>
        <taxon>Scytonema</taxon>
    </lineage>
</organism>
<keyword evidence="1" id="KW-1133">Transmembrane helix</keyword>
<dbReference type="RefSeq" id="WP_017749352.1">
    <property type="nucleotide sequence ID" value="NZ_KQ976354.1"/>
</dbReference>
<feature type="transmembrane region" description="Helical" evidence="1">
    <location>
        <begin position="20"/>
        <end position="42"/>
    </location>
</feature>
<dbReference type="EMBL" id="ANNX02000051">
    <property type="protein sequence ID" value="KYC35684.1"/>
    <property type="molecule type" value="Genomic_DNA"/>
</dbReference>
<proteinExistence type="predicted"/>
<reference evidence="2 3" key="1">
    <citation type="journal article" date="2013" name="Genome Biol. Evol.">
        <title>Genomes of Stigonematalean cyanobacteria (subsection V) and the evolution of oxygenic photosynthesis from prokaryotes to plastids.</title>
        <authorList>
            <person name="Dagan T."/>
            <person name="Roettger M."/>
            <person name="Stucken K."/>
            <person name="Landan G."/>
            <person name="Koch R."/>
            <person name="Major P."/>
            <person name="Gould S.B."/>
            <person name="Goremykin V.V."/>
            <person name="Rippka R."/>
            <person name="Tandeau de Marsac N."/>
            <person name="Gugger M."/>
            <person name="Lockhart P.J."/>
            <person name="Allen J.F."/>
            <person name="Brune I."/>
            <person name="Maus I."/>
            <person name="Puhler A."/>
            <person name="Martin W.F."/>
        </authorList>
    </citation>
    <scope>NUCLEOTIDE SEQUENCE [LARGE SCALE GENOMIC DNA]</scope>
    <source>
        <strain evidence="2 3">PCC 7110</strain>
    </source>
</reference>
<dbReference type="AlphaFoldDB" id="A0A139WTA8"/>
<keyword evidence="3" id="KW-1185">Reference proteome</keyword>
<evidence type="ECO:0000313" key="3">
    <source>
        <dbReference type="Proteomes" id="UP000076925"/>
    </source>
</evidence>
<protein>
    <submittedName>
        <fullName evidence="2">Uncharacterized protein</fullName>
    </submittedName>
</protein>
<gene>
    <name evidence="2" type="ORF">WA1_07710</name>
</gene>
<name>A0A139WTA8_9CYAN</name>